<proteinExistence type="predicted"/>
<dbReference type="Pfam" id="PF13483">
    <property type="entry name" value="Lactamase_B_3"/>
    <property type="match status" value="1"/>
</dbReference>
<dbReference type="InterPro" id="IPR036866">
    <property type="entry name" value="RibonucZ/Hydroxyglut_hydro"/>
</dbReference>
<name>A0A9D2G5Y1_9FIRM</name>
<reference evidence="1" key="1">
    <citation type="journal article" date="2021" name="PeerJ">
        <title>Extensive microbial diversity within the chicken gut microbiome revealed by metagenomics and culture.</title>
        <authorList>
            <person name="Gilroy R."/>
            <person name="Ravi A."/>
            <person name="Getino M."/>
            <person name="Pursley I."/>
            <person name="Horton D.L."/>
            <person name="Alikhan N.F."/>
            <person name="Baker D."/>
            <person name="Gharbi K."/>
            <person name="Hall N."/>
            <person name="Watson M."/>
            <person name="Adriaenssens E.M."/>
            <person name="Foster-Nyarko E."/>
            <person name="Jarju S."/>
            <person name="Secka A."/>
            <person name="Antonio M."/>
            <person name="Oren A."/>
            <person name="Chaudhuri R.R."/>
            <person name="La Ragione R."/>
            <person name="Hildebrand F."/>
            <person name="Pallen M.J."/>
        </authorList>
    </citation>
    <scope>NUCLEOTIDE SEQUENCE</scope>
    <source>
        <strain evidence="1">ChiW7-2402</strain>
    </source>
</reference>
<dbReference type="Gene3D" id="3.60.15.10">
    <property type="entry name" value="Ribonuclease Z/Hydroxyacylglutathione hydrolase-like"/>
    <property type="match status" value="1"/>
</dbReference>
<gene>
    <name evidence="1" type="ORF">H9964_05615</name>
</gene>
<comment type="caution">
    <text evidence="1">The sequence shown here is derived from an EMBL/GenBank/DDBJ whole genome shotgun (WGS) entry which is preliminary data.</text>
</comment>
<sequence length="221" mass="24764">MKIRYLGHSCFLLTESTGTRILTDPYGDVGFKLPRVEADVVSISHGHYDHNNVKGVGGDPIVLDKEGQYEVGGVEIIAVKSYHDNANGGERGENLIFKFRLDGIEVCHLGDLGEECSSSLIEMLLPVHVLLIPVGGKYTIDAEQAKEYVDRIMPSIVIPMHYKSKGLSLDIDKPDAFLSQFEEEDVEELEESEIELTRDDIDEETTKIILMERYKHGRKDA</sequence>
<dbReference type="AlphaFoldDB" id="A0A9D2G5Y1"/>
<accession>A0A9D2G5Y1</accession>
<dbReference type="Proteomes" id="UP000824102">
    <property type="component" value="Unassembled WGS sequence"/>
</dbReference>
<dbReference type="EMBL" id="DXBB01000077">
    <property type="protein sequence ID" value="HIZ73037.1"/>
    <property type="molecule type" value="Genomic_DNA"/>
</dbReference>
<reference evidence="1" key="2">
    <citation type="submission" date="2021-04" db="EMBL/GenBank/DDBJ databases">
        <authorList>
            <person name="Gilroy R."/>
        </authorList>
    </citation>
    <scope>NUCLEOTIDE SEQUENCE</scope>
    <source>
        <strain evidence="1">ChiW7-2402</strain>
    </source>
</reference>
<evidence type="ECO:0000313" key="1">
    <source>
        <dbReference type="EMBL" id="HIZ73037.1"/>
    </source>
</evidence>
<evidence type="ECO:0000313" key="2">
    <source>
        <dbReference type="Proteomes" id="UP000824102"/>
    </source>
</evidence>
<dbReference type="SUPFAM" id="SSF56281">
    <property type="entry name" value="Metallo-hydrolase/oxidoreductase"/>
    <property type="match status" value="1"/>
</dbReference>
<organism evidence="1 2">
    <name type="scientific">Candidatus Gallimonas intestinavium</name>
    <dbReference type="NCBI Taxonomy" id="2838603"/>
    <lineage>
        <taxon>Bacteria</taxon>
        <taxon>Bacillati</taxon>
        <taxon>Bacillota</taxon>
        <taxon>Clostridia</taxon>
        <taxon>Candidatus Gallimonas</taxon>
    </lineage>
</organism>
<dbReference type="PANTHER" id="PTHR42967:SF1">
    <property type="entry name" value="MBL FOLD METALLO-HYDROLASE"/>
    <property type="match status" value="1"/>
</dbReference>
<protein>
    <submittedName>
        <fullName evidence="1">MBL fold metallo-hydrolase</fullName>
    </submittedName>
</protein>
<dbReference type="PANTHER" id="PTHR42967">
    <property type="entry name" value="METAL DEPENDENT HYDROLASE"/>
    <property type="match status" value="1"/>
</dbReference>